<name>A0ABU5C253_9BACI</name>
<dbReference type="Proteomes" id="UP001281447">
    <property type="component" value="Unassembled WGS sequence"/>
</dbReference>
<organism evidence="2 3">
    <name type="scientific">Tigheibacillus halophilus</name>
    <dbReference type="NCBI Taxonomy" id="361280"/>
    <lineage>
        <taxon>Bacteria</taxon>
        <taxon>Bacillati</taxon>
        <taxon>Bacillota</taxon>
        <taxon>Bacilli</taxon>
        <taxon>Bacillales</taxon>
        <taxon>Bacillaceae</taxon>
        <taxon>Tigheibacillus</taxon>
    </lineage>
</organism>
<proteinExistence type="predicted"/>
<dbReference type="EMBL" id="JAWDIP010000003">
    <property type="protein sequence ID" value="MDY0393393.1"/>
    <property type="molecule type" value="Genomic_DNA"/>
</dbReference>
<keyword evidence="3" id="KW-1185">Reference proteome</keyword>
<evidence type="ECO:0000313" key="2">
    <source>
        <dbReference type="EMBL" id="MDY0393393.1"/>
    </source>
</evidence>
<accession>A0ABU5C253</accession>
<feature type="compositionally biased region" description="Basic and acidic residues" evidence="1">
    <location>
        <begin position="14"/>
        <end position="33"/>
    </location>
</feature>
<dbReference type="RefSeq" id="WP_390356603.1">
    <property type="nucleotide sequence ID" value="NZ_JBHUIZ010000013.1"/>
</dbReference>
<sequence>MTEQNSRSAIWKTAPDKKTERKLNKQEDQKFNDDFPVEELNIAMKQEKNKTKSQEDSSTDRDPKHEKN</sequence>
<evidence type="ECO:0000313" key="3">
    <source>
        <dbReference type="Proteomes" id="UP001281447"/>
    </source>
</evidence>
<reference evidence="2 3" key="1">
    <citation type="submission" date="2023-10" db="EMBL/GenBank/DDBJ databases">
        <title>Virgibacillus halophilus 5B73C genome.</title>
        <authorList>
            <person name="Miliotis G."/>
            <person name="Sengupta P."/>
            <person name="Hameed A."/>
            <person name="Chuvochina M."/>
            <person name="Mcdonagh F."/>
            <person name="Simpson A.C."/>
            <person name="Singh N.K."/>
            <person name="Rekha P.D."/>
            <person name="Raman K."/>
            <person name="Hugenholtz P."/>
            <person name="Venkateswaran K."/>
        </authorList>
    </citation>
    <scope>NUCLEOTIDE SEQUENCE [LARGE SCALE GENOMIC DNA]</scope>
    <source>
        <strain evidence="2 3">5B73C</strain>
    </source>
</reference>
<gene>
    <name evidence="2" type="ORF">RWE15_01825</name>
</gene>
<comment type="caution">
    <text evidence="2">The sequence shown here is derived from an EMBL/GenBank/DDBJ whole genome shotgun (WGS) entry which is preliminary data.</text>
</comment>
<evidence type="ECO:0000256" key="1">
    <source>
        <dbReference type="SAM" id="MobiDB-lite"/>
    </source>
</evidence>
<protein>
    <recommendedName>
        <fullName evidence="4">YfhD-like protein</fullName>
    </recommendedName>
</protein>
<evidence type="ECO:0008006" key="4">
    <source>
        <dbReference type="Google" id="ProtNLM"/>
    </source>
</evidence>
<feature type="compositionally biased region" description="Basic and acidic residues" evidence="1">
    <location>
        <begin position="45"/>
        <end position="68"/>
    </location>
</feature>
<feature type="region of interest" description="Disordered" evidence="1">
    <location>
        <begin position="1"/>
        <end position="68"/>
    </location>
</feature>